<evidence type="ECO:0000256" key="1">
    <source>
        <dbReference type="SAM" id="MobiDB-lite"/>
    </source>
</evidence>
<feature type="region of interest" description="Disordered" evidence="1">
    <location>
        <begin position="37"/>
        <end position="71"/>
    </location>
</feature>
<evidence type="ECO:0008006" key="5">
    <source>
        <dbReference type="Google" id="ProtNLM"/>
    </source>
</evidence>
<dbReference type="Proteomes" id="UP001597375">
    <property type="component" value="Unassembled WGS sequence"/>
</dbReference>
<gene>
    <name evidence="3" type="ORF">ACFSSA_07540</name>
</gene>
<protein>
    <recommendedName>
        <fullName evidence="5">Cobalt transporter</fullName>
    </recommendedName>
</protein>
<organism evidence="3 4">
    <name type="scientific">Luteolibacter algae</name>
    <dbReference type="NCBI Taxonomy" id="454151"/>
    <lineage>
        <taxon>Bacteria</taxon>
        <taxon>Pseudomonadati</taxon>
        <taxon>Verrucomicrobiota</taxon>
        <taxon>Verrucomicrobiia</taxon>
        <taxon>Verrucomicrobiales</taxon>
        <taxon>Verrucomicrobiaceae</taxon>
        <taxon>Luteolibacter</taxon>
    </lineage>
</organism>
<accession>A0ABW5D618</accession>
<reference evidence="4" key="1">
    <citation type="journal article" date="2019" name="Int. J. Syst. Evol. Microbiol.">
        <title>The Global Catalogue of Microorganisms (GCM) 10K type strain sequencing project: providing services to taxonomists for standard genome sequencing and annotation.</title>
        <authorList>
            <consortium name="The Broad Institute Genomics Platform"/>
            <consortium name="The Broad Institute Genome Sequencing Center for Infectious Disease"/>
            <person name="Wu L."/>
            <person name="Ma J."/>
        </authorList>
    </citation>
    <scope>NUCLEOTIDE SEQUENCE [LARGE SCALE GENOMIC DNA]</scope>
    <source>
        <strain evidence="4">CGMCC 4.7106</strain>
    </source>
</reference>
<proteinExistence type="predicted"/>
<keyword evidence="4" id="KW-1185">Reference proteome</keyword>
<feature type="chain" id="PRO_5047109137" description="Cobalt transporter" evidence="2">
    <location>
        <begin position="25"/>
        <end position="111"/>
    </location>
</feature>
<comment type="caution">
    <text evidence="3">The sequence shown here is derived from an EMBL/GenBank/DDBJ whole genome shotgun (WGS) entry which is preliminary data.</text>
</comment>
<sequence length="111" mass="12170">MNIFVKILLTLCVFAGFSAGMAHKYIHSSHDECAMAHASEAGKHSHNDDGDEGKSHPTPHHHECCHAPSADFPKGNPTIQVVFQTIYVEHSMDHSMIPDGPVYSLDKPPLI</sequence>
<evidence type="ECO:0000313" key="3">
    <source>
        <dbReference type="EMBL" id="MFD2256523.1"/>
    </source>
</evidence>
<name>A0ABW5D618_9BACT</name>
<dbReference type="EMBL" id="JBHUIT010000008">
    <property type="protein sequence ID" value="MFD2256523.1"/>
    <property type="molecule type" value="Genomic_DNA"/>
</dbReference>
<evidence type="ECO:0000313" key="4">
    <source>
        <dbReference type="Proteomes" id="UP001597375"/>
    </source>
</evidence>
<keyword evidence="2" id="KW-0732">Signal</keyword>
<feature type="compositionally biased region" description="Basic and acidic residues" evidence="1">
    <location>
        <begin position="37"/>
        <end position="65"/>
    </location>
</feature>
<feature type="signal peptide" evidence="2">
    <location>
        <begin position="1"/>
        <end position="24"/>
    </location>
</feature>
<evidence type="ECO:0000256" key="2">
    <source>
        <dbReference type="SAM" id="SignalP"/>
    </source>
</evidence>
<dbReference type="RefSeq" id="WP_386819812.1">
    <property type="nucleotide sequence ID" value="NZ_JBHUIT010000008.1"/>
</dbReference>